<proteinExistence type="predicted"/>
<name>A0AC34G6H2_9BILA</name>
<reference evidence="2" key="1">
    <citation type="submission" date="2022-11" db="UniProtKB">
        <authorList>
            <consortium name="WormBaseParasite"/>
        </authorList>
    </citation>
    <scope>IDENTIFICATION</scope>
</reference>
<sequence>VQQQQDLLKAVFEQARSLNIEDLTKWEQFQRILTDAEIDELKEAIRIALDDKKEREKDRKKLEKESAAAAKRPRDDLQCDDLKPLPELKTFELPSYLTPEAFSQVLSMSQFFYTFSNFFEDIEITLKDCITALYQKNGKNDSLVKILTALLKCRAICVEKEDGDEANPKVDNEMSNETYAVFNNKKHGGRILELNRLHEKYRTLHGIAPPFLAVNWTTISEVLRLNLVTSGFCPMGLVYQTRATKRGNIQCYDDPVYVHLLKDPTIAEKLETLSIFDLSFDERITLIDILREQLLTFFTIRDVQEERIVKLPDLRKQIKNLKLWDQEQEKASRIAAYTADESEKPKNSKDKNIVKLRAYLKAVNENRRGVNPDDVKEIFLGNFPFEEFTSEEIRDFRDIQKTFFADKLEELSVENFETFCKIGSGFLGRDRAFRSYYYFEQYPIILVENVDLPGDCGEATPMKSNPDDPDAIISVTGCTGSAENCPVHSKNRPKWMYLGNEGDLDELISACNPRGFREIEL</sequence>
<organism evidence="1 2">
    <name type="scientific">Panagrolaimus sp. ES5</name>
    <dbReference type="NCBI Taxonomy" id="591445"/>
    <lineage>
        <taxon>Eukaryota</taxon>
        <taxon>Metazoa</taxon>
        <taxon>Ecdysozoa</taxon>
        <taxon>Nematoda</taxon>
        <taxon>Chromadorea</taxon>
        <taxon>Rhabditida</taxon>
        <taxon>Tylenchina</taxon>
        <taxon>Panagrolaimomorpha</taxon>
        <taxon>Panagrolaimoidea</taxon>
        <taxon>Panagrolaimidae</taxon>
        <taxon>Panagrolaimus</taxon>
    </lineage>
</organism>
<dbReference type="Proteomes" id="UP000887579">
    <property type="component" value="Unplaced"/>
</dbReference>
<accession>A0AC34G6H2</accession>
<evidence type="ECO:0000313" key="1">
    <source>
        <dbReference type="Proteomes" id="UP000887579"/>
    </source>
</evidence>
<evidence type="ECO:0000313" key="2">
    <source>
        <dbReference type="WBParaSite" id="ES5_v2.g25383.t1"/>
    </source>
</evidence>
<protein>
    <submittedName>
        <fullName evidence="2">WHIM2 domain-containing protein</fullName>
    </submittedName>
</protein>
<dbReference type="WBParaSite" id="ES5_v2.g25383.t1">
    <property type="protein sequence ID" value="ES5_v2.g25383.t1"/>
    <property type="gene ID" value="ES5_v2.g25383"/>
</dbReference>